<organism evidence="2 3">
    <name type="scientific">Romanomermis culicivorax</name>
    <name type="common">Nematode worm</name>
    <dbReference type="NCBI Taxonomy" id="13658"/>
    <lineage>
        <taxon>Eukaryota</taxon>
        <taxon>Metazoa</taxon>
        <taxon>Ecdysozoa</taxon>
        <taxon>Nematoda</taxon>
        <taxon>Enoplea</taxon>
        <taxon>Dorylaimia</taxon>
        <taxon>Mermithida</taxon>
        <taxon>Mermithoidea</taxon>
        <taxon>Mermithidae</taxon>
        <taxon>Romanomermis</taxon>
    </lineage>
</organism>
<accession>A0A915KSW6</accession>
<evidence type="ECO:0000256" key="1">
    <source>
        <dbReference type="SAM" id="MobiDB-lite"/>
    </source>
</evidence>
<proteinExistence type="predicted"/>
<dbReference type="AlphaFoldDB" id="A0A915KSW6"/>
<dbReference type="WBParaSite" id="nRc.2.0.1.t41989-RA">
    <property type="protein sequence ID" value="nRc.2.0.1.t41989-RA"/>
    <property type="gene ID" value="nRc.2.0.1.g41989"/>
</dbReference>
<name>A0A915KSW6_ROMCU</name>
<evidence type="ECO:0000313" key="2">
    <source>
        <dbReference type="Proteomes" id="UP000887565"/>
    </source>
</evidence>
<keyword evidence="2" id="KW-1185">Reference proteome</keyword>
<reference evidence="3" key="1">
    <citation type="submission" date="2022-11" db="UniProtKB">
        <authorList>
            <consortium name="WormBaseParasite"/>
        </authorList>
    </citation>
    <scope>IDENTIFICATION</scope>
</reference>
<sequence>MANAIGNPATGHRPKEAQTTPTAHKIIIMKNTYAVYPNHQFPAPWEQHIHYNAAPAPYVTTPTDSSRTSSQSSELQLALPALPPQNAASTPALETRAINQLTSAANMVIPFKEIASPAPIVSPSIVCWNTTGRTFQDPCNIRSSVCQFDNLTPSTKTFVCKYASTRAFQIPIKLGALKAQALIDTETQDLKLPLKVIASVSPQRELFLNAANDNVLEEIPEDE</sequence>
<protein>
    <submittedName>
        <fullName evidence="3">Uncharacterized protein</fullName>
    </submittedName>
</protein>
<dbReference type="Proteomes" id="UP000887565">
    <property type="component" value="Unplaced"/>
</dbReference>
<feature type="region of interest" description="Disordered" evidence="1">
    <location>
        <begin position="1"/>
        <end position="21"/>
    </location>
</feature>
<evidence type="ECO:0000313" key="3">
    <source>
        <dbReference type="WBParaSite" id="nRc.2.0.1.t41989-RA"/>
    </source>
</evidence>